<dbReference type="EMBL" id="MH023293">
    <property type="protein sequence ID" value="AVP40242.1"/>
    <property type="molecule type" value="Genomic_DNA"/>
</dbReference>
<dbReference type="Proteomes" id="UP000240398">
    <property type="component" value="Segment"/>
</dbReference>
<proteinExistence type="predicted"/>
<keyword evidence="2" id="KW-1185">Reference proteome</keyword>
<evidence type="ECO:0000313" key="1">
    <source>
        <dbReference type="EMBL" id="AVP40242.1"/>
    </source>
</evidence>
<name>A0A2P1MXF4_9CAUD</name>
<accession>A0A2P1MXF4</accession>
<organism evidence="1 2">
    <name type="scientific">Escherichia phage vB_EcoS Sa179lw</name>
    <dbReference type="NCBI Taxonomy" id="2126819"/>
    <lineage>
        <taxon>Viruses</taxon>
        <taxon>Duplodnaviria</taxon>
        <taxon>Heunggongvirae</taxon>
        <taxon>Uroviricota</taxon>
        <taxon>Caudoviricetes</taxon>
        <taxon>Buchananvirus</taxon>
        <taxon>Buchananvirus Sa179lw</taxon>
    </lineage>
</organism>
<evidence type="ECO:0000313" key="2">
    <source>
        <dbReference type="Proteomes" id="UP000240398"/>
    </source>
</evidence>
<protein>
    <submittedName>
        <fullName evidence="1">Uncharacterized protein</fullName>
    </submittedName>
</protein>
<sequence length="117" mass="13614">MQGHERSAEVQNVYAIRVIRMIVMGISASKSSYIDRFLHHFCLGKSHEWNETSDGTEFFIHCLNDEAEQIKRGTYWKSAHSSWPQSMLFCFLACENVEFWDAIGVPMKTCKSIMYTH</sequence>
<reference evidence="2" key="1">
    <citation type="submission" date="2018-03" db="EMBL/GenBank/DDBJ databases">
        <title>Complete Genome Sequence of Escherichia coli Phage Sa179w3YLVW Isolated from Surface Water in a Produce-Growing Area in Northern California.</title>
        <authorList>
            <person name="Liao Y.-T."/>
            <person name="Liu F."/>
            <person name="Sun X."/>
            <person name="Li R.W."/>
            <person name="Wu V.C.H."/>
        </authorList>
    </citation>
    <scope>NUCLEOTIDE SEQUENCE [LARGE SCALE GENOMIC DNA]</scope>
</reference>
<gene>
    <name evidence="1" type="ORF">vBEcoSSa179w3YLVW_00057</name>
</gene>